<protein>
    <submittedName>
        <fullName evidence="1">Uncharacterized protein</fullName>
    </submittedName>
</protein>
<evidence type="ECO:0000313" key="2">
    <source>
        <dbReference type="Proteomes" id="UP001283361"/>
    </source>
</evidence>
<accession>A0AAE0ZQQ8</accession>
<name>A0AAE0ZQQ8_9GAST</name>
<keyword evidence="2" id="KW-1185">Reference proteome</keyword>
<dbReference type="EMBL" id="JAWDGP010003509">
    <property type="protein sequence ID" value="KAK3773779.1"/>
    <property type="molecule type" value="Genomic_DNA"/>
</dbReference>
<comment type="caution">
    <text evidence="1">The sequence shown here is derived from an EMBL/GenBank/DDBJ whole genome shotgun (WGS) entry which is preliminary data.</text>
</comment>
<evidence type="ECO:0000313" key="1">
    <source>
        <dbReference type="EMBL" id="KAK3773779.1"/>
    </source>
</evidence>
<proteinExistence type="predicted"/>
<gene>
    <name evidence="1" type="ORF">RRG08_010989</name>
</gene>
<sequence length="111" mass="12362">MLVNTGGLRWIREISFGETMAMGGRRIERKIFQWSLLLRTADCVDLARALCSGALVVFINAAPKLSFRGLSKFGGYCDSMAPCKLASKMVSMTVQHWEDSENGGKRDTDKR</sequence>
<organism evidence="1 2">
    <name type="scientific">Elysia crispata</name>
    <name type="common">lettuce slug</name>
    <dbReference type="NCBI Taxonomy" id="231223"/>
    <lineage>
        <taxon>Eukaryota</taxon>
        <taxon>Metazoa</taxon>
        <taxon>Spiralia</taxon>
        <taxon>Lophotrochozoa</taxon>
        <taxon>Mollusca</taxon>
        <taxon>Gastropoda</taxon>
        <taxon>Heterobranchia</taxon>
        <taxon>Euthyneura</taxon>
        <taxon>Panpulmonata</taxon>
        <taxon>Sacoglossa</taxon>
        <taxon>Placobranchoidea</taxon>
        <taxon>Plakobranchidae</taxon>
        <taxon>Elysia</taxon>
    </lineage>
</organism>
<reference evidence="1" key="1">
    <citation type="journal article" date="2023" name="G3 (Bethesda)">
        <title>A reference genome for the long-term kleptoplast-retaining sea slug Elysia crispata morphotype clarki.</title>
        <authorList>
            <person name="Eastman K.E."/>
            <person name="Pendleton A.L."/>
            <person name="Shaikh M.A."/>
            <person name="Suttiyut T."/>
            <person name="Ogas R."/>
            <person name="Tomko P."/>
            <person name="Gavelis G."/>
            <person name="Widhalm J.R."/>
            <person name="Wisecaver J.H."/>
        </authorList>
    </citation>
    <scope>NUCLEOTIDE SEQUENCE</scope>
    <source>
        <strain evidence="1">ECLA1</strain>
    </source>
</reference>
<dbReference type="AlphaFoldDB" id="A0AAE0ZQQ8"/>
<dbReference type="Proteomes" id="UP001283361">
    <property type="component" value="Unassembled WGS sequence"/>
</dbReference>